<evidence type="ECO:0000313" key="11">
    <source>
        <dbReference type="Proteomes" id="UP001470809"/>
    </source>
</evidence>
<evidence type="ECO:0000256" key="5">
    <source>
        <dbReference type="ARBA" id="ARBA00022970"/>
    </source>
</evidence>
<accession>A0AAN0NLT3</accession>
<evidence type="ECO:0000256" key="8">
    <source>
        <dbReference type="ARBA" id="ARBA00037998"/>
    </source>
</evidence>
<feature type="transmembrane region" description="Helical" evidence="9">
    <location>
        <begin position="35"/>
        <end position="52"/>
    </location>
</feature>
<reference evidence="11" key="1">
    <citation type="submission" date="2024-04" db="EMBL/GenBank/DDBJ databases">
        <title>Phylogenomic analyses of a clade within the roseobacter group suggest taxonomic reassignments of species of the genera Aestuariivita, Citreicella, Loktanella, Nautella, Pelagibaca, Ruegeria, Thalassobius, Thiobacimonas and Tropicibacter, and the proposal o.</title>
        <authorList>
            <person name="Jeon C.O."/>
        </authorList>
    </citation>
    <scope>NUCLEOTIDE SEQUENCE [LARGE SCALE GENOMIC DNA]</scope>
    <source>
        <strain evidence="11">SS1-5</strain>
    </source>
</reference>
<name>A0AAN0NLT3_9RHOB</name>
<feature type="transmembrane region" description="Helical" evidence="9">
    <location>
        <begin position="96"/>
        <end position="114"/>
    </location>
</feature>
<proteinExistence type="inferred from homology"/>
<dbReference type="CDD" id="cd06582">
    <property type="entry name" value="TM_PBP1_LivH_like"/>
    <property type="match status" value="1"/>
</dbReference>
<keyword evidence="11" id="KW-1185">Reference proteome</keyword>
<dbReference type="GO" id="GO:0006865">
    <property type="term" value="P:amino acid transport"/>
    <property type="evidence" value="ECO:0007669"/>
    <property type="project" value="UniProtKB-KW"/>
</dbReference>
<feature type="transmembrane region" description="Helical" evidence="9">
    <location>
        <begin position="64"/>
        <end position="84"/>
    </location>
</feature>
<feature type="transmembrane region" description="Helical" evidence="9">
    <location>
        <begin position="191"/>
        <end position="210"/>
    </location>
</feature>
<keyword evidence="4 9" id="KW-0812">Transmembrane</keyword>
<gene>
    <name evidence="10" type="ORF">AABB31_11140</name>
</gene>
<dbReference type="Pfam" id="PF02653">
    <property type="entry name" value="BPD_transp_2"/>
    <property type="match status" value="1"/>
</dbReference>
<keyword evidence="7 9" id="KW-0472">Membrane</keyword>
<keyword evidence="3" id="KW-1003">Cell membrane</keyword>
<dbReference type="GO" id="GO:0022857">
    <property type="term" value="F:transmembrane transporter activity"/>
    <property type="evidence" value="ECO:0007669"/>
    <property type="project" value="InterPro"/>
</dbReference>
<dbReference type="RefSeq" id="WP_342078637.1">
    <property type="nucleotide sequence ID" value="NZ_CP151767.2"/>
</dbReference>
<comment type="subcellular location">
    <subcellularLocation>
        <location evidence="1">Cell membrane</location>
        <topology evidence="1">Multi-pass membrane protein</topology>
    </subcellularLocation>
</comment>
<evidence type="ECO:0000256" key="1">
    <source>
        <dbReference type="ARBA" id="ARBA00004651"/>
    </source>
</evidence>
<comment type="similarity">
    <text evidence="8">Belongs to the binding-protein-dependent transport system permease family. LivHM subfamily.</text>
</comment>
<dbReference type="GO" id="GO:0005886">
    <property type="term" value="C:plasma membrane"/>
    <property type="evidence" value="ECO:0007669"/>
    <property type="project" value="UniProtKB-SubCell"/>
</dbReference>
<reference evidence="10 11" key="2">
    <citation type="submission" date="2024-08" db="EMBL/GenBank/DDBJ databases">
        <title>Phylogenomic analyses of a clade within the roseobacter group suggest taxonomic reassignments of species of the genera Aestuariivita, Citreicella, Loktanella, Nautella, Pelagibaca, Ruegeria, Thalassobius, Thiobacimonas and Tropicibacter, and the proposal o.</title>
        <authorList>
            <person name="Jeon C.O."/>
        </authorList>
    </citation>
    <scope>NUCLEOTIDE SEQUENCE [LARGE SCALE GENOMIC DNA]</scope>
    <source>
        <strain evidence="10 11">SS1-5</strain>
    </source>
</reference>
<dbReference type="PANTHER" id="PTHR11795">
    <property type="entry name" value="BRANCHED-CHAIN AMINO ACID TRANSPORT SYSTEM PERMEASE PROTEIN LIVH"/>
    <property type="match status" value="1"/>
</dbReference>
<dbReference type="Proteomes" id="UP001470809">
    <property type="component" value="Chromosome"/>
</dbReference>
<dbReference type="AlphaFoldDB" id="A0AAN0NLT3"/>
<evidence type="ECO:0000256" key="9">
    <source>
        <dbReference type="SAM" id="Phobius"/>
    </source>
</evidence>
<evidence type="ECO:0000313" key="10">
    <source>
        <dbReference type="EMBL" id="WZU69345.1"/>
    </source>
</evidence>
<dbReference type="EMBL" id="CP151767">
    <property type="protein sequence ID" value="WZU69345.1"/>
    <property type="molecule type" value="Genomic_DNA"/>
</dbReference>
<evidence type="ECO:0000256" key="4">
    <source>
        <dbReference type="ARBA" id="ARBA00022692"/>
    </source>
</evidence>
<dbReference type="KEGG" id="yrh:AABB31_11140"/>
<evidence type="ECO:0000256" key="7">
    <source>
        <dbReference type="ARBA" id="ARBA00023136"/>
    </source>
</evidence>
<dbReference type="PANTHER" id="PTHR11795:SF451">
    <property type="entry name" value="ABC TRANSPORTER PERMEASE PROTEIN"/>
    <property type="match status" value="1"/>
</dbReference>
<feature type="transmembrane region" description="Helical" evidence="9">
    <location>
        <begin position="263"/>
        <end position="279"/>
    </location>
</feature>
<keyword evidence="2" id="KW-0813">Transport</keyword>
<feature type="transmembrane region" description="Helical" evidence="9">
    <location>
        <begin position="6"/>
        <end position="28"/>
    </location>
</feature>
<sequence>MLTVYGLFLVSGLAVGSLYALGGVGLVILRRSTGVLNFAYGAIAAASAMVAWQVADWGLAGPVAWISAIVTGVVLSVAYGRLIAPSLAWREPAVKAIATLGYMLILLGLIGLLWEDALRKIELPTDKAAVTIAGVRITVTRLLAFGASIAAVIGMIFYLDRTRTGLHMRALADNRDHAALLGIPVTKVESLAWGISGGLAGFTGLLFGSLVRLEPAVITFMVIPAIAAAICGKLSSLQLTLLGGLAIGVIEAMMTLYKPLAPLRTMTPFIVAGLAILWMQRGQRLTFATET</sequence>
<dbReference type="InterPro" id="IPR001851">
    <property type="entry name" value="ABC_transp_permease"/>
</dbReference>
<protein>
    <submittedName>
        <fullName evidence="10">Branched-chain amino acid ABC transporter permease</fullName>
    </submittedName>
</protein>
<keyword evidence="6 9" id="KW-1133">Transmembrane helix</keyword>
<feature type="transmembrane region" description="Helical" evidence="9">
    <location>
        <begin position="134"/>
        <end position="159"/>
    </location>
</feature>
<evidence type="ECO:0000256" key="6">
    <source>
        <dbReference type="ARBA" id="ARBA00022989"/>
    </source>
</evidence>
<evidence type="ECO:0000256" key="2">
    <source>
        <dbReference type="ARBA" id="ARBA00022448"/>
    </source>
</evidence>
<keyword evidence="5" id="KW-0029">Amino-acid transport</keyword>
<dbReference type="InterPro" id="IPR052157">
    <property type="entry name" value="BCAA_transport_permease"/>
</dbReference>
<organism evidence="10 11">
    <name type="scientific">Yoonia rhodophyticola</name>
    <dbReference type="NCBI Taxonomy" id="3137370"/>
    <lineage>
        <taxon>Bacteria</taxon>
        <taxon>Pseudomonadati</taxon>
        <taxon>Pseudomonadota</taxon>
        <taxon>Alphaproteobacteria</taxon>
        <taxon>Rhodobacterales</taxon>
        <taxon>Paracoccaceae</taxon>
        <taxon>Yoonia</taxon>
    </lineage>
</organism>
<evidence type="ECO:0000256" key="3">
    <source>
        <dbReference type="ARBA" id="ARBA00022475"/>
    </source>
</evidence>